<dbReference type="STRING" id="1121324.CLIT_24c00960"/>
<evidence type="ECO:0000256" key="3">
    <source>
        <dbReference type="ARBA" id="ARBA00009789"/>
    </source>
</evidence>
<comment type="pathway">
    <text evidence="2 7">Isoprenoid biosynthesis; isopentenyl diphosphate biosynthesis via DXP pathway; isopentenyl diphosphate from 1-deoxy-D-xylulose 5-phosphate: step 2/6.</text>
</comment>
<dbReference type="PANTHER" id="PTHR32125">
    <property type="entry name" value="2-C-METHYL-D-ERYTHRITOL 4-PHOSPHATE CYTIDYLYLTRANSFERASE, CHLOROPLASTIC"/>
    <property type="match status" value="1"/>
</dbReference>
<feature type="site" description="Positions MEP for the nucleophilic attack" evidence="7">
    <location>
        <position position="210"/>
    </location>
</feature>
<feature type="site" description="Positions MEP for the nucleophilic attack" evidence="7">
    <location>
        <position position="154"/>
    </location>
</feature>
<dbReference type="SUPFAM" id="SSF53448">
    <property type="entry name" value="Nucleotide-diphospho-sugar transferases"/>
    <property type="match status" value="1"/>
</dbReference>
<keyword evidence="4 7" id="KW-0808">Transferase</keyword>
<accession>A0A069RJ97</accession>
<dbReference type="Pfam" id="PF01128">
    <property type="entry name" value="IspD"/>
    <property type="match status" value="1"/>
</dbReference>
<dbReference type="GO" id="GO:0019288">
    <property type="term" value="P:isopentenyl diphosphate biosynthetic process, methylerythritol 4-phosphate pathway"/>
    <property type="evidence" value="ECO:0007669"/>
    <property type="project" value="UniProtKB-UniRule"/>
</dbReference>
<comment type="similarity">
    <text evidence="3 7">Belongs to the IspD/TarI cytidylyltransferase family. IspD subfamily.</text>
</comment>
<dbReference type="HAMAP" id="MF_00108">
    <property type="entry name" value="IspD"/>
    <property type="match status" value="1"/>
</dbReference>
<dbReference type="EMBL" id="JJMM01000023">
    <property type="protein sequence ID" value="KDR94332.1"/>
    <property type="molecule type" value="Genomic_DNA"/>
</dbReference>
<keyword evidence="9" id="KW-1185">Reference proteome</keyword>
<dbReference type="NCBIfam" id="TIGR00453">
    <property type="entry name" value="ispD"/>
    <property type="match status" value="1"/>
</dbReference>
<keyword evidence="5 7" id="KW-0548">Nucleotidyltransferase</keyword>
<dbReference type="InterPro" id="IPR001228">
    <property type="entry name" value="IspD"/>
</dbReference>
<reference evidence="8 9" key="1">
    <citation type="submission" date="2014-03" db="EMBL/GenBank/DDBJ databases">
        <title>Genome sequence of Clostridium litorale W6, DSM 5388.</title>
        <authorList>
            <person name="Poehlein A."/>
            <person name="Jagirdar A."/>
            <person name="Khonsari B."/>
            <person name="Chibani C.M."/>
            <person name="Gutierrez Gutierrez D.A."/>
            <person name="Davydova E."/>
            <person name="Alghaithi H.S."/>
            <person name="Nair K.P."/>
            <person name="Dhamotharan K."/>
            <person name="Chandran L."/>
            <person name="G W."/>
            <person name="Daniel R."/>
        </authorList>
    </citation>
    <scope>NUCLEOTIDE SEQUENCE [LARGE SCALE GENOMIC DNA]</scope>
    <source>
        <strain evidence="8 9">W6</strain>
    </source>
</reference>
<dbReference type="EC" id="2.7.7.60" evidence="7"/>
<dbReference type="GO" id="GO:0050518">
    <property type="term" value="F:2-C-methyl-D-erythritol 4-phosphate cytidylyltransferase activity"/>
    <property type="evidence" value="ECO:0007669"/>
    <property type="project" value="UniProtKB-UniRule"/>
</dbReference>
<evidence type="ECO:0000313" key="9">
    <source>
        <dbReference type="Proteomes" id="UP000027946"/>
    </source>
</evidence>
<dbReference type="PROSITE" id="PS01295">
    <property type="entry name" value="ISPD"/>
    <property type="match status" value="1"/>
</dbReference>
<proteinExistence type="inferred from homology"/>
<evidence type="ECO:0000256" key="1">
    <source>
        <dbReference type="ARBA" id="ARBA00001282"/>
    </source>
</evidence>
<comment type="catalytic activity">
    <reaction evidence="1 7">
        <text>2-C-methyl-D-erythritol 4-phosphate + CTP + H(+) = 4-CDP-2-C-methyl-D-erythritol + diphosphate</text>
        <dbReference type="Rhea" id="RHEA:13429"/>
        <dbReference type="ChEBI" id="CHEBI:15378"/>
        <dbReference type="ChEBI" id="CHEBI:33019"/>
        <dbReference type="ChEBI" id="CHEBI:37563"/>
        <dbReference type="ChEBI" id="CHEBI:57823"/>
        <dbReference type="ChEBI" id="CHEBI:58262"/>
        <dbReference type="EC" id="2.7.7.60"/>
    </reaction>
</comment>
<evidence type="ECO:0000313" key="8">
    <source>
        <dbReference type="EMBL" id="KDR94332.1"/>
    </source>
</evidence>
<dbReference type="InterPro" id="IPR029044">
    <property type="entry name" value="Nucleotide-diphossugar_trans"/>
</dbReference>
<comment type="function">
    <text evidence="7">Catalyzes the formation of 4-diphosphocytidyl-2-C-methyl-D-erythritol from CTP and 2-C-methyl-D-erythritol 4-phosphate (MEP).</text>
</comment>
<feature type="site" description="Transition state stabilizer" evidence="7">
    <location>
        <position position="14"/>
    </location>
</feature>
<evidence type="ECO:0000256" key="6">
    <source>
        <dbReference type="ARBA" id="ARBA00023229"/>
    </source>
</evidence>
<evidence type="ECO:0000256" key="2">
    <source>
        <dbReference type="ARBA" id="ARBA00004787"/>
    </source>
</evidence>
<dbReference type="InterPro" id="IPR034683">
    <property type="entry name" value="IspD/TarI"/>
</dbReference>
<dbReference type="eggNOG" id="COG1211">
    <property type="taxonomic scope" value="Bacteria"/>
</dbReference>
<dbReference type="AlphaFoldDB" id="A0A069RJ97"/>
<dbReference type="CDD" id="cd02516">
    <property type="entry name" value="CDP-ME_synthetase"/>
    <property type="match status" value="1"/>
</dbReference>
<evidence type="ECO:0000256" key="7">
    <source>
        <dbReference type="HAMAP-Rule" id="MF_00108"/>
    </source>
</evidence>
<dbReference type="FunFam" id="3.90.550.10:FF:000003">
    <property type="entry name" value="2-C-methyl-D-erythritol 4-phosphate cytidylyltransferase"/>
    <property type="match status" value="1"/>
</dbReference>
<keyword evidence="6 7" id="KW-0414">Isoprene biosynthesis</keyword>
<dbReference type="RefSeq" id="WP_038267415.1">
    <property type="nucleotide sequence ID" value="NZ_FSRH01000014.1"/>
</dbReference>
<evidence type="ECO:0000256" key="4">
    <source>
        <dbReference type="ARBA" id="ARBA00022679"/>
    </source>
</evidence>
<dbReference type="UniPathway" id="UPA00056">
    <property type="reaction ID" value="UER00093"/>
</dbReference>
<dbReference type="InterPro" id="IPR050088">
    <property type="entry name" value="IspD/TarI_cytidylyltransf_bact"/>
</dbReference>
<dbReference type="PANTHER" id="PTHR32125:SF4">
    <property type="entry name" value="2-C-METHYL-D-ERYTHRITOL 4-PHOSPHATE CYTIDYLYLTRANSFERASE, CHLOROPLASTIC"/>
    <property type="match status" value="1"/>
</dbReference>
<gene>
    <name evidence="7 8" type="primary">ispD</name>
    <name evidence="8" type="ORF">CLIT_24c00960</name>
</gene>
<dbReference type="Proteomes" id="UP000027946">
    <property type="component" value="Unassembled WGS sequence"/>
</dbReference>
<name>A0A069RJ97_PEPLI</name>
<comment type="caution">
    <text evidence="8">The sequence shown here is derived from an EMBL/GenBank/DDBJ whole genome shotgun (WGS) entry which is preliminary data.</text>
</comment>
<organism evidence="8 9">
    <name type="scientific">Peptoclostridium litorale DSM 5388</name>
    <dbReference type="NCBI Taxonomy" id="1121324"/>
    <lineage>
        <taxon>Bacteria</taxon>
        <taxon>Bacillati</taxon>
        <taxon>Bacillota</taxon>
        <taxon>Clostridia</taxon>
        <taxon>Peptostreptococcales</taxon>
        <taxon>Peptoclostridiaceae</taxon>
        <taxon>Peptoclostridium</taxon>
    </lineage>
</organism>
<dbReference type="Gene3D" id="3.90.550.10">
    <property type="entry name" value="Spore Coat Polysaccharide Biosynthesis Protein SpsA, Chain A"/>
    <property type="match status" value="1"/>
</dbReference>
<protein>
    <recommendedName>
        <fullName evidence="7">2-C-methyl-D-erythritol 4-phosphate cytidylyltransferase</fullName>
        <ecNumber evidence="7">2.7.7.60</ecNumber>
    </recommendedName>
    <alternativeName>
        <fullName evidence="7">4-diphosphocytidyl-2C-methyl-D-erythritol synthase</fullName>
    </alternativeName>
    <alternativeName>
        <fullName evidence="7">MEP cytidylyltransferase</fullName>
        <shortName evidence="7">MCT</shortName>
    </alternativeName>
</protein>
<dbReference type="InterPro" id="IPR018294">
    <property type="entry name" value="ISPD_synthase_CS"/>
</dbReference>
<evidence type="ECO:0000256" key="5">
    <source>
        <dbReference type="ARBA" id="ARBA00022695"/>
    </source>
</evidence>
<feature type="site" description="Transition state stabilizer" evidence="7">
    <location>
        <position position="21"/>
    </location>
</feature>
<sequence length="228" mass="25542">MNSAIVLCAGRGKRMKSGINKMYMEIWGRPLVLITLESMISVPEIDELVVVISREDEALFNEKVFERLECRKKISIVYGGSERQESVYNGLQKVSDGCEIVIIHDGARPFATRDMIKRTIECASAKGACAAGVPAKDTIKIVDEEGIVIDTPNRKELWCIQTPQTFKLDIIKRAYEKAVSEGYAATDDSMVAEYSGEKVQIVMGDYENIKITTPEDIPFAKAILERRR</sequence>
<dbReference type="OrthoDB" id="9806837at2"/>